<protein>
    <submittedName>
        <fullName evidence="1">Uncharacterized protein</fullName>
    </submittedName>
</protein>
<dbReference type="KEGG" id="cphy:B5808_15915"/>
<organism evidence="1 2">
    <name type="scientific">Cnuibacter physcomitrellae</name>
    <dbReference type="NCBI Taxonomy" id="1619308"/>
    <lineage>
        <taxon>Bacteria</taxon>
        <taxon>Bacillati</taxon>
        <taxon>Actinomycetota</taxon>
        <taxon>Actinomycetes</taxon>
        <taxon>Micrococcales</taxon>
        <taxon>Microbacteriaceae</taxon>
        <taxon>Cnuibacter</taxon>
    </lineage>
</organism>
<name>A0A1X9LWW3_9MICO</name>
<dbReference type="STRING" id="1619308.B5808_15915"/>
<accession>A0A1X9LWW3</accession>
<evidence type="ECO:0000313" key="2">
    <source>
        <dbReference type="Proteomes" id="UP000192775"/>
    </source>
</evidence>
<evidence type="ECO:0000313" key="1">
    <source>
        <dbReference type="EMBL" id="ARJ06540.1"/>
    </source>
</evidence>
<dbReference type="Proteomes" id="UP000192775">
    <property type="component" value="Chromosome"/>
</dbReference>
<gene>
    <name evidence="1" type="ORF">B5808_15915</name>
</gene>
<dbReference type="EMBL" id="CP020715">
    <property type="protein sequence ID" value="ARJ06540.1"/>
    <property type="molecule type" value="Genomic_DNA"/>
</dbReference>
<reference evidence="1 2" key="1">
    <citation type="submission" date="2017-04" db="EMBL/GenBank/DDBJ databases">
        <authorList>
            <person name="Afonso C.L."/>
            <person name="Miller P.J."/>
            <person name="Scott M.A."/>
            <person name="Spackman E."/>
            <person name="Goraichik I."/>
            <person name="Dimitrov K.M."/>
            <person name="Suarez D.L."/>
            <person name="Swayne D.E."/>
        </authorList>
    </citation>
    <scope>NUCLEOTIDE SEQUENCE [LARGE SCALE GENOMIC DNA]</scope>
    <source>
        <strain evidence="2">XA(T)</strain>
    </source>
</reference>
<proteinExistence type="predicted"/>
<sequence>MEEAQQYVRWRASVGAEPDAVVRELTYSGWTEPAAAALVAEVWPPVKGRGLWMLVVTLVMGVAILVITVQLLVSVWAYPGGPRATYALLEGIGPAFGNYLLVTVPLWIIGTVFFIVHLTVARRSWAMVKLVSPRSSALGARRTLLTFSWILTIGNPILSTVAWIVLFVQYVALGVMCGEAVSATCGM</sequence>
<keyword evidence="2" id="KW-1185">Reference proteome</keyword>
<dbReference type="RefSeq" id="WP_085020678.1">
    <property type="nucleotide sequence ID" value="NZ_BMHD01000001.1"/>
</dbReference>
<dbReference type="AlphaFoldDB" id="A0A1X9LWW3"/>